<keyword evidence="2" id="KW-0812">Transmembrane</keyword>
<organism evidence="3 4">
    <name type="scientific">Kitasatospora purpeofusca</name>
    <dbReference type="NCBI Taxonomy" id="67352"/>
    <lineage>
        <taxon>Bacteria</taxon>
        <taxon>Bacillati</taxon>
        <taxon>Actinomycetota</taxon>
        <taxon>Actinomycetes</taxon>
        <taxon>Kitasatosporales</taxon>
        <taxon>Streptomycetaceae</taxon>
        <taxon>Kitasatospora</taxon>
    </lineage>
</organism>
<evidence type="ECO:0000313" key="4">
    <source>
        <dbReference type="Proteomes" id="UP001432222"/>
    </source>
</evidence>
<keyword evidence="2" id="KW-1133">Transmembrane helix</keyword>
<evidence type="ECO:0000256" key="2">
    <source>
        <dbReference type="SAM" id="Phobius"/>
    </source>
</evidence>
<dbReference type="EMBL" id="CP108110">
    <property type="protein sequence ID" value="WUQ84219.1"/>
    <property type="molecule type" value="Genomic_DNA"/>
</dbReference>
<dbReference type="Proteomes" id="UP001432222">
    <property type="component" value="Chromosome"/>
</dbReference>
<evidence type="ECO:0000313" key="3">
    <source>
        <dbReference type="EMBL" id="WUQ84219.1"/>
    </source>
</evidence>
<keyword evidence="4" id="KW-1185">Reference proteome</keyword>
<name>A0ABZ1U067_9ACTN</name>
<reference evidence="3" key="1">
    <citation type="submission" date="2022-10" db="EMBL/GenBank/DDBJ databases">
        <title>The complete genomes of actinobacterial strains from the NBC collection.</title>
        <authorList>
            <person name="Joergensen T.S."/>
            <person name="Alvarez Arevalo M."/>
            <person name="Sterndorff E.B."/>
            <person name="Faurdal D."/>
            <person name="Vuksanovic O."/>
            <person name="Mourched A.-S."/>
            <person name="Charusanti P."/>
            <person name="Shaw S."/>
            <person name="Blin K."/>
            <person name="Weber T."/>
        </authorList>
    </citation>
    <scope>NUCLEOTIDE SEQUENCE</scope>
    <source>
        <strain evidence="3">NBC_00222</strain>
    </source>
</reference>
<proteinExistence type="predicted"/>
<keyword evidence="2" id="KW-0472">Membrane</keyword>
<protein>
    <submittedName>
        <fullName evidence="3">Uncharacterized protein</fullName>
    </submittedName>
</protein>
<gene>
    <name evidence="3" type="ORF">OHA16_15380</name>
</gene>
<feature type="transmembrane region" description="Helical" evidence="2">
    <location>
        <begin position="51"/>
        <end position="71"/>
    </location>
</feature>
<dbReference type="RefSeq" id="WP_328955107.1">
    <property type="nucleotide sequence ID" value="NZ_CP108110.1"/>
</dbReference>
<evidence type="ECO:0000256" key="1">
    <source>
        <dbReference type="SAM" id="MobiDB-lite"/>
    </source>
</evidence>
<feature type="region of interest" description="Disordered" evidence="1">
    <location>
        <begin position="282"/>
        <end position="334"/>
    </location>
</feature>
<sequence length="334" mass="34723">MSADRELPDTQYEQDFSAAMARAGETFHAEPLPLVDTGWSYGRRLRRRRRASVLAGAAALALVGVGGVAVADLPGGGTGRVAAAGTPSTGATTAPVSGQEFLDLFTPLLPAGSVLEVGEARGTETGSPQIRLVHDDGNGRAQYLFSISRGATWPDNGEGCTYATAPDACTQTITADGSRLVLYQANFRDNEPTGAKMWSAALHTQSGFHLLLQEWNRDPHDKGAGITRVDPPMTPDRLGAVLTDKRWEGVSAGIPEHVVVTRPTAGSDGVMGWSVTVGPNGSWPPYPADTEAWNGASSSPALPSPTGPSAPKPPPMEGAPSGPFTLPAQPPATP</sequence>
<feature type="compositionally biased region" description="Pro residues" evidence="1">
    <location>
        <begin position="302"/>
        <end position="317"/>
    </location>
</feature>
<accession>A0ABZ1U067</accession>